<dbReference type="EMBL" id="FNWT01000014">
    <property type="protein sequence ID" value="SEH69763.1"/>
    <property type="molecule type" value="Genomic_DNA"/>
</dbReference>
<dbReference type="InterPro" id="IPR006171">
    <property type="entry name" value="TOPRIM_dom"/>
</dbReference>
<comment type="similarity">
    <text evidence="2">Belongs to the type II topoisomerase GyrB family.</text>
</comment>
<dbReference type="Gene3D" id="3.30.565.10">
    <property type="entry name" value="Histidine kinase-like ATPase, C-terminal domain"/>
    <property type="match status" value="1"/>
</dbReference>
<organism evidence="12 13">
    <name type="scientific">Parafannyhessea umbonata</name>
    <dbReference type="NCBI Taxonomy" id="604330"/>
    <lineage>
        <taxon>Bacteria</taxon>
        <taxon>Bacillati</taxon>
        <taxon>Actinomycetota</taxon>
        <taxon>Coriobacteriia</taxon>
        <taxon>Coriobacteriales</taxon>
        <taxon>Atopobiaceae</taxon>
        <taxon>Parafannyhessea</taxon>
    </lineage>
</organism>
<dbReference type="Pfam" id="PF00986">
    <property type="entry name" value="DNA_gyraseB_C"/>
    <property type="match status" value="1"/>
</dbReference>
<evidence type="ECO:0000256" key="10">
    <source>
        <dbReference type="ARBA" id="ARBA00023235"/>
    </source>
</evidence>
<comment type="catalytic activity">
    <reaction evidence="1">
        <text>ATP-dependent breakage, passage and rejoining of double-stranded DNA.</text>
        <dbReference type="EC" id="5.6.2.2"/>
    </reaction>
</comment>
<keyword evidence="7" id="KW-0460">Magnesium</keyword>
<dbReference type="PROSITE" id="PS00177">
    <property type="entry name" value="TOPOISOMERASE_II"/>
    <property type="match status" value="1"/>
</dbReference>
<dbReference type="RefSeq" id="WP_078687710.1">
    <property type="nucleotide sequence ID" value="NZ_FNWT01000014.1"/>
</dbReference>
<dbReference type="PRINTS" id="PR00418">
    <property type="entry name" value="TPI2FAMILY"/>
</dbReference>
<dbReference type="Proteomes" id="UP000199135">
    <property type="component" value="Unassembled WGS sequence"/>
</dbReference>
<dbReference type="Pfam" id="PF01751">
    <property type="entry name" value="Toprim"/>
    <property type="match status" value="1"/>
</dbReference>
<dbReference type="Gene3D" id="3.30.230.10">
    <property type="match status" value="1"/>
</dbReference>
<accession>A0A1H6K9J3</accession>
<dbReference type="SUPFAM" id="SSF56719">
    <property type="entry name" value="Type II DNA topoisomerase"/>
    <property type="match status" value="1"/>
</dbReference>
<evidence type="ECO:0000259" key="11">
    <source>
        <dbReference type="PROSITE" id="PS50880"/>
    </source>
</evidence>
<dbReference type="InterPro" id="IPR002288">
    <property type="entry name" value="DNA_gyrase_B_C"/>
</dbReference>
<dbReference type="PROSITE" id="PS50880">
    <property type="entry name" value="TOPRIM"/>
    <property type="match status" value="1"/>
</dbReference>
<evidence type="ECO:0000256" key="1">
    <source>
        <dbReference type="ARBA" id="ARBA00000185"/>
    </source>
</evidence>
<dbReference type="Gene3D" id="3.40.50.670">
    <property type="match status" value="1"/>
</dbReference>
<dbReference type="PRINTS" id="PR01159">
    <property type="entry name" value="DNAGYRASEB"/>
</dbReference>
<proteinExistence type="inferred from homology"/>
<dbReference type="SUPFAM" id="SSF55874">
    <property type="entry name" value="ATPase domain of HSP90 chaperone/DNA topoisomerase II/histidine kinase"/>
    <property type="match status" value="1"/>
</dbReference>
<dbReference type="PANTHER" id="PTHR45866">
    <property type="entry name" value="DNA GYRASE/TOPOISOMERASE SUBUNIT B"/>
    <property type="match status" value="1"/>
</dbReference>
<evidence type="ECO:0000313" key="13">
    <source>
        <dbReference type="Proteomes" id="UP000199135"/>
    </source>
</evidence>
<dbReference type="InterPro" id="IPR001241">
    <property type="entry name" value="Topo_IIA"/>
</dbReference>
<name>A0A1H6K9J3_9ACTN</name>
<evidence type="ECO:0000256" key="3">
    <source>
        <dbReference type="ARBA" id="ARBA00012895"/>
    </source>
</evidence>
<dbReference type="CDD" id="cd01030">
    <property type="entry name" value="TOPRIM_TopoIIA_like"/>
    <property type="match status" value="1"/>
</dbReference>
<dbReference type="InterPro" id="IPR013760">
    <property type="entry name" value="Topo_IIA-like_dom_sf"/>
</dbReference>
<evidence type="ECO:0000256" key="9">
    <source>
        <dbReference type="ARBA" id="ARBA00023125"/>
    </source>
</evidence>
<gene>
    <name evidence="12" type="ORF">SAMN05216447_11417</name>
</gene>
<evidence type="ECO:0000256" key="5">
    <source>
        <dbReference type="ARBA" id="ARBA00022741"/>
    </source>
</evidence>
<dbReference type="SMART" id="SM00433">
    <property type="entry name" value="TOP2c"/>
    <property type="match status" value="1"/>
</dbReference>
<dbReference type="InterPro" id="IPR014721">
    <property type="entry name" value="Ribsml_uS5_D2-typ_fold_subgr"/>
</dbReference>
<evidence type="ECO:0000256" key="4">
    <source>
        <dbReference type="ARBA" id="ARBA00022723"/>
    </source>
</evidence>
<keyword evidence="8" id="KW-0799">Topoisomerase</keyword>
<protein>
    <recommendedName>
        <fullName evidence="3">DNA topoisomerase (ATP-hydrolyzing)</fullName>
        <ecNumber evidence="3">5.6.2.2</ecNumber>
    </recommendedName>
</protein>
<sequence>MAKNTASYGNDSIRQLKDEQRVRMRPAVIFGSDGLDGCAHAVFEIVSNAVDEAREGFGSLITVTKFLDGSIQVEDHGRGCPLDWNPSEKRFNWELVFCELYAGGKYDNNAGGDYDYSLGTNGLGSCATQYASEYMDVTVWRDGKKYDLHFAKGKVVGSKKKALHVEPTDEERTGTIIKWRPDLEVFTSIDIPREWFEQTLRRQAVVNANVTFRLRVEGADGFEEQDFCYPKGIEDYVMEKVGPNYLTEPYFIEANRRGRDRDDLPDYNVKITACFCFSRTMSMQEYYHNSSWLENGGSPEKAARSAFTSAIDAYIKKQGKYNKNESAIKWQDVQDCLVLVTNCFSTQTSYENQTKKAINNKFIQQAMTAFIKERMETYLIENKPSADKIMEQALINKRSRENAEKTRQSIKTNLQQKTDMANRVQKFIDCRSKDRTRREVYIVEGDSAAGACRTSRDAEFQGVMPVRGKILNCLKEDYPRIFKSEIIMDLLRVLGCGVEVKDKRLKNLGTFDLDNLNWNKVIICTDADVDGYHIRTLILTMLYRLVPTLIREGYVFIAESPLYEINCKEKTYFAYTEPEKARILQEIGDQKCSISRSKGLGENDPDMMWLTTMNPETRHLIKVLPEDVEQMERMFNLLLGNDDAGRKRHIAEHGKEYLDQLDLQ</sequence>
<dbReference type="InterPro" id="IPR013506">
    <property type="entry name" value="Topo_IIA_bsu_dom2"/>
</dbReference>
<dbReference type="InterPro" id="IPR013759">
    <property type="entry name" value="Topo_IIA_B_C"/>
</dbReference>
<feature type="domain" description="Toprim" evidence="11">
    <location>
        <begin position="438"/>
        <end position="561"/>
    </location>
</feature>
<dbReference type="InterPro" id="IPR036890">
    <property type="entry name" value="HATPase_C_sf"/>
</dbReference>
<comment type="caution">
    <text evidence="12">The sequence shown here is derived from an EMBL/GenBank/DDBJ whole genome shotgun (WGS) entry which is preliminary data.</text>
</comment>
<evidence type="ECO:0000256" key="6">
    <source>
        <dbReference type="ARBA" id="ARBA00022840"/>
    </source>
</evidence>
<evidence type="ECO:0000313" key="12">
    <source>
        <dbReference type="EMBL" id="SEH69763.1"/>
    </source>
</evidence>
<dbReference type="InterPro" id="IPR018522">
    <property type="entry name" value="TopoIIA_CS"/>
</dbReference>
<evidence type="ECO:0000256" key="7">
    <source>
        <dbReference type="ARBA" id="ARBA00022842"/>
    </source>
</evidence>
<keyword evidence="6" id="KW-0067">ATP-binding</keyword>
<keyword evidence="4" id="KW-0479">Metal-binding</keyword>
<dbReference type="SUPFAM" id="SSF54211">
    <property type="entry name" value="Ribosomal protein S5 domain 2-like"/>
    <property type="match status" value="1"/>
</dbReference>
<keyword evidence="10" id="KW-0413">Isomerase</keyword>
<evidence type="ECO:0000256" key="2">
    <source>
        <dbReference type="ARBA" id="ARBA00010708"/>
    </source>
</evidence>
<dbReference type="InterPro" id="IPR020568">
    <property type="entry name" value="Ribosomal_Su5_D2-typ_SF"/>
</dbReference>
<keyword evidence="5" id="KW-0547">Nucleotide-binding</keyword>
<reference evidence="12 13" key="1">
    <citation type="submission" date="2016-10" db="EMBL/GenBank/DDBJ databases">
        <authorList>
            <person name="Varghese N."/>
            <person name="Submissions S."/>
        </authorList>
    </citation>
    <scope>NUCLEOTIDE SEQUENCE [LARGE SCALE GENOMIC DNA]</scope>
    <source>
        <strain evidence="12 13">WCP15</strain>
    </source>
</reference>
<keyword evidence="13" id="KW-1185">Reference proteome</keyword>
<dbReference type="PANTHER" id="PTHR45866:SF1">
    <property type="entry name" value="DNA GYRASE SUBUNIT B, MITOCHONDRIAL"/>
    <property type="match status" value="1"/>
</dbReference>
<dbReference type="Pfam" id="PF00204">
    <property type="entry name" value="DNA_gyraseB"/>
    <property type="match status" value="1"/>
</dbReference>
<evidence type="ECO:0000256" key="8">
    <source>
        <dbReference type="ARBA" id="ARBA00023029"/>
    </source>
</evidence>
<dbReference type="EC" id="5.6.2.2" evidence="3"/>
<keyword evidence="9" id="KW-0238">DNA-binding</keyword>
<dbReference type="InterPro" id="IPR000565">
    <property type="entry name" value="Topo_IIA_B"/>
</dbReference>